<dbReference type="Proteomes" id="UP001438953">
    <property type="component" value="Unassembled WGS sequence"/>
</dbReference>
<comment type="similarity">
    <text evidence="1">Belongs to the SCO1/2 family.</text>
</comment>
<dbReference type="Pfam" id="PF02630">
    <property type="entry name" value="SCO1-SenC"/>
    <property type="match status" value="1"/>
</dbReference>
<keyword evidence="2" id="KW-0186">Copper</keyword>
<dbReference type="Gene3D" id="3.40.30.10">
    <property type="entry name" value="Glutaredoxin"/>
    <property type="match status" value="1"/>
</dbReference>
<organism evidence="4 5">
    <name type="scientific">Thioclava kandeliae</name>
    <dbReference type="NCBI Taxonomy" id="3070818"/>
    <lineage>
        <taxon>Bacteria</taxon>
        <taxon>Pseudomonadati</taxon>
        <taxon>Pseudomonadota</taxon>
        <taxon>Alphaproteobacteria</taxon>
        <taxon>Rhodobacterales</taxon>
        <taxon>Paracoccaceae</taxon>
        <taxon>Thioclava</taxon>
    </lineage>
</organism>
<gene>
    <name evidence="4" type="ORF">VSX56_03145</name>
</gene>
<evidence type="ECO:0000313" key="4">
    <source>
        <dbReference type="EMBL" id="MER5170760.1"/>
    </source>
</evidence>
<dbReference type="PANTHER" id="PTHR12151:SF25">
    <property type="entry name" value="LINALOOL DEHYDRATASE_ISOMERASE DOMAIN-CONTAINING PROTEIN"/>
    <property type="match status" value="1"/>
</dbReference>
<reference evidence="4 5" key="2">
    <citation type="submission" date="2024-06" db="EMBL/GenBank/DDBJ databases">
        <title>Thioclava kandeliae sp. nov. from a rhizosphere soil sample of Kandelia candel in a mangrove.</title>
        <authorList>
            <person name="Mu T."/>
        </authorList>
    </citation>
    <scope>NUCLEOTIDE SEQUENCE [LARGE SCALE GENOMIC DNA]</scope>
    <source>
        <strain evidence="4 5">CPCC 100088</strain>
    </source>
</reference>
<dbReference type="InterPro" id="IPR036249">
    <property type="entry name" value="Thioredoxin-like_sf"/>
</dbReference>
<dbReference type="CDD" id="cd02968">
    <property type="entry name" value="SCO"/>
    <property type="match status" value="1"/>
</dbReference>
<dbReference type="PROSITE" id="PS51352">
    <property type="entry name" value="THIOREDOXIN_2"/>
    <property type="match status" value="1"/>
</dbReference>
<dbReference type="InterPro" id="IPR013766">
    <property type="entry name" value="Thioredoxin_domain"/>
</dbReference>
<dbReference type="RefSeq" id="WP_339113629.1">
    <property type="nucleotide sequence ID" value="NZ_JAYWLC010000002.1"/>
</dbReference>
<feature type="domain" description="Thioredoxin" evidence="3">
    <location>
        <begin position="44"/>
        <end position="205"/>
    </location>
</feature>
<evidence type="ECO:0000256" key="2">
    <source>
        <dbReference type="ARBA" id="ARBA00023008"/>
    </source>
</evidence>
<reference evidence="4 5" key="1">
    <citation type="submission" date="2024-01" db="EMBL/GenBank/DDBJ databases">
        <authorList>
            <person name="Deng Y."/>
            <person name="Su J."/>
        </authorList>
    </citation>
    <scope>NUCLEOTIDE SEQUENCE [LARGE SCALE GENOMIC DNA]</scope>
    <source>
        <strain evidence="4 5">CPCC 100088</strain>
    </source>
</reference>
<sequence>MPLQTKHYAIAGAIIVLAGLVTGWAITQSGPKDVFAECRAAGSGTRADLGGAFTLTSETGETVTDRDIFTRPTILYFGYTYCPDVCPLDTMRNAQATEILDERGYDVQPVFVSVDSARDTPESLTAFTDVMSPKMIGLTGTPEQIKQVAKAYRVLFSVQDPNDPYTLISHSTQSYLILPDLGYVDYFDRDATPDEMADRIGCYLDHAKNS</sequence>
<accession>A0ABV1SCY6</accession>
<dbReference type="SUPFAM" id="SSF52833">
    <property type="entry name" value="Thioredoxin-like"/>
    <property type="match status" value="1"/>
</dbReference>
<name>A0ABV1SCY6_9RHOB</name>
<dbReference type="InterPro" id="IPR003782">
    <property type="entry name" value="SCO1/SenC"/>
</dbReference>
<comment type="caution">
    <text evidence="4">The sequence shown here is derived from an EMBL/GenBank/DDBJ whole genome shotgun (WGS) entry which is preliminary data.</text>
</comment>
<evidence type="ECO:0000313" key="5">
    <source>
        <dbReference type="Proteomes" id="UP001438953"/>
    </source>
</evidence>
<protein>
    <submittedName>
        <fullName evidence="4">SCO family protein</fullName>
    </submittedName>
</protein>
<proteinExistence type="inferred from homology"/>
<evidence type="ECO:0000256" key="1">
    <source>
        <dbReference type="ARBA" id="ARBA00010996"/>
    </source>
</evidence>
<evidence type="ECO:0000259" key="3">
    <source>
        <dbReference type="PROSITE" id="PS51352"/>
    </source>
</evidence>
<keyword evidence="5" id="KW-1185">Reference proteome</keyword>
<dbReference type="PANTHER" id="PTHR12151">
    <property type="entry name" value="ELECTRON TRANSPORT PROTIN SCO1/SENC FAMILY MEMBER"/>
    <property type="match status" value="1"/>
</dbReference>
<dbReference type="EMBL" id="JAYWLC010000002">
    <property type="protein sequence ID" value="MER5170760.1"/>
    <property type="molecule type" value="Genomic_DNA"/>
</dbReference>